<evidence type="ECO:0000256" key="9">
    <source>
        <dbReference type="PIRNR" id="PIRNR006621"/>
    </source>
</evidence>
<dbReference type="Gene3D" id="3.20.20.70">
    <property type="entry name" value="Aldolase class I"/>
    <property type="match status" value="1"/>
</dbReference>
<evidence type="ECO:0000256" key="4">
    <source>
        <dbReference type="ARBA" id="ARBA00022664"/>
    </source>
</evidence>
<dbReference type="PANTHER" id="PTHR11082">
    <property type="entry name" value="TRNA-DIHYDROURIDINE SYNTHASE"/>
    <property type="match status" value="1"/>
</dbReference>
<dbReference type="EMBL" id="JADGJH010000085">
    <property type="protein sequence ID" value="KAJ3138811.1"/>
    <property type="molecule type" value="Genomic_DNA"/>
</dbReference>
<feature type="active site" description="Proton donor" evidence="10">
    <location>
        <position position="59"/>
    </location>
</feature>
<proteinExistence type="inferred from homology"/>
<dbReference type="GO" id="GO:0006397">
    <property type="term" value="P:mRNA processing"/>
    <property type="evidence" value="ECO:0007669"/>
    <property type="project" value="UniProtKB-KW"/>
</dbReference>
<comment type="caution">
    <text evidence="13">The sequence shown here is derived from an EMBL/GenBank/DDBJ whole genome shotgun (WGS) entry which is preliminary data.</text>
</comment>
<evidence type="ECO:0000313" key="13">
    <source>
        <dbReference type="EMBL" id="KAJ3138811.1"/>
    </source>
</evidence>
<evidence type="ECO:0000256" key="8">
    <source>
        <dbReference type="ARBA" id="ARBA00049447"/>
    </source>
</evidence>
<keyword evidence="5 9" id="KW-0819">tRNA processing</keyword>
<evidence type="ECO:0000256" key="5">
    <source>
        <dbReference type="ARBA" id="ARBA00022694"/>
    </source>
</evidence>
<feature type="binding site" evidence="11">
    <location>
        <position position="138"/>
    </location>
    <ligand>
        <name>FMN</name>
        <dbReference type="ChEBI" id="CHEBI:58210"/>
    </ligand>
</feature>
<evidence type="ECO:0000259" key="12">
    <source>
        <dbReference type="Pfam" id="PF01207"/>
    </source>
</evidence>
<dbReference type="InterPro" id="IPR035587">
    <property type="entry name" value="DUS-like_FMN-bd"/>
</dbReference>
<keyword evidence="11" id="KW-0547">Nucleotide-binding</keyword>
<accession>A0AAD5T999</accession>
<evidence type="ECO:0000256" key="3">
    <source>
        <dbReference type="ARBA" id="ARBA00022643"/>
    </source>
</evidence>
<gene>
    <name evidence="13" type="primary">DUS4L</name>
    <name evidence="13" type="ORF">HK100_012207</name>
</gene>
<dbReference type="PROSITE" id="PS01136">
    <property type="entry name" value="UPF0034"/>
    <property type="match status" value="1"/>
</dbReference>
<feature type="domain" description="DUS-like FMN-binding" evidence="12">
    <location>
        <begin position="1"/>
        <end position="243"/>
    </location>
</feature>
<feature type="binding site" evidence="11">
    <location>
        <begin position="194"/>
        <end position="195"/>
    </location>
    <ligand>
        <name>FMN</name>
        <dbReference type="ChEBI" id="CHEBI:58210"/>
    </ligand>
</feature>
<evidence type="ECO:0000256" key="7">
    <source>
        <dbReference type="ARBA" id="ARBA00048342"/>
    </source>
</evidence>
<name>A0AAD5T999_9FUNG</name>
<dbReference type="Pfam" id="PF01207">
    <property type="entry name" value="Dus"/>
    <property type="match status" value="1"/>
</dbReference>
<protein>
    <recommendedName>
        <fullName evidence="9">tRNA-dihydrouridine synthase</fullName>
        <ecNumber evidence="9">1.3.1.-</ecNumber>
    </recommendedName>
</protein>
<dbReference type="CDD" id="cd02801">
    <property type="entry name" value="DUS_like_FMN"/>
    <property type="match status" value="1"/>
</dbReference>
<dbReference type="PIRSF" id="PIRSF006621">
    <property type="entry name" value="Dus"/>
    <property type="match status" value="1"/>
</dbReference>
<evidence type="ECO:0000256" key="11">
    <source>
        <dbReference type="PIRSR" id="PIRSR006621-2"/>
    </source>
</evidence>
<evidence type="ECO:0000256" key="10">
    <source>
        <dbReference type="PIRSR" id="PIRSR006621-1"/>
    </source>
</evidence>
<keyword evidence="6 9" id="KW-0560">Oxidoreductase</keyword>
<keyword evidence="14" id="KW-1185">Reference proteome</keyword>
<evidence type="ECO:0000256" key="2">
    <source>
        <dbReference type="ARBA" id="ARBA00022630"/>
    </source>
</evidence>
<evidence type="ECO:0000313" key="14">
    <source>
        <dbReference type="Proteomes" id="UP001211907"/>
    </source>
</evidence>
<comment type="catalytic activity">
    <reaction evidence="7">
        <text>a 5,6-dihydrouridine in mRNA + NAD(+) = a uridine in mRNA + NADH + H(+)</text>
        <dbReference type="Rhea" id="RHEA:69851"/>
        <dbReference type="Rhea" id="RHEA-COMP:14658"/>
        <dbReference type="Rhea" id="RHEA-COMP:17789"/>
        <dbReference type="ChEBI" id="CHEBI:15378"/>
        <dbReference type="ChEBI" id="CHEBI:57540"/>
        <dbReference type="ChEBI" id="CHEBI:57945"/>
        <dbReference type="ChEBI" id="CHEBI:65315"/>
        <dbReference type="ChEBI" id="CHEBI:74443"/>
    </reaction>
    <physiologicalReaction direction="right-to-left" evidence="7">
        <dbReference type="Rhea" id="RHEA:69853"/>
    </physiologicalReaction>
</comment>
<dbReference type="PANTHER" id="PTHR11082:SF31">
    <property type="entry name" value="TRNA-DIHYDROURIDINE(20A_20B) SYNTHASE [NAD(P)+]-LIKE"/>
    <property type="match status" value="1"/>
</dbReference>
<keyword evidence="2 9" id="KW-0285">Flavoprotein</keyword>
<comment type="similarity">
    <text evidence="9">Belongs to the dus family.</text>
</comment>
<dbReference type="InterPro" id="IPR001269">
    <property type="entry name" value="DUS_fam"/>
</dbReference>
<evidence type="ECO:0000256" key="6">
    <source>
        <dbReference type="ARBA" id="ARBA00023002"/>
    </source>
</evidence>
<keyword evidence="3 9" id="KW-0288">FMN</keyword>
<dbReference type="EC" id="1.3.1.-" evidence="9"/>
<dbReference type="GO" id="GO:0050660">
    <property type="term" value="F:flavin adenine dinucleotide binding"/>
    <property type="evidence" value="ECO:0007669"/>
    <property type="project" value="InterPro"/>
</dbReference>
<comment type="catalytic activity">
    <reaction evidence="8">
        <text>a 5,6-dihydrouridine in mRNA + NADP(+) = a uridine in mRNA + NADPH + H(+)</text>
        <dbReference type="Rhea" id="RHEA:69855"/>
        <dbReference type="Rhea" id="RHEA-COMP:14658"/>
        <dbReference type="Rhea" id="RHEA-COMP:17789"/>
        <dbReference type="ChEBI" id="CHEBI:15378"/>
        <dbReference type="ChEBI" id="CHEBI:57783"/>
        <dbReference type="ChEBI" id="CHEBI:58349"/>
        <dbReference type="ChEBI" id="CHEBI:65315"/>
        <dbReference type="ChEBI" id="CHEBI:74443"/>
    </reaction>
    <physiologicalReaction direction="right-to-left" evidence="8">
        <dbReference type="Rhea" id="RHEA:69857"/>
    </physiologicalReaction>
</comment>
<reference evidence="13" key="1">
    <citation type="submission" date="2020-05" db="EMBL/GenBank/DDBJ databases">
        <title>Phylogenomic resolution of chytrid fungi.</title>
        <authorList>
            <person name="Stajich J.E."/>
            <person name="Amses K."/>
            <person name="Simmons R."/>
            <person name="Seto K."/>
            <person name="Myers J."/>
            <person name="Bonds A."/>
            <person name="Quandt C.A."/>
            <person name="Barry K."/>
            <person name="Liu P."/>
            <person name="Grigoriev I."/>
            <person name="Longcore J.E."/>
            <person name="James T.Y."/>
        </authorList>
    </citation>
    <scope>NUCLEOTIDE SEQUENCE</scope>
    <source>
        <strain evidence="13">JEL0513</strain>
    </source>
</reference>
<comment type="function">
    <text evidence="9">Catalyzes the synthesis of dihydrouridine, a modified base found in the D-loop of most tRNAs.</text>
</comment>
<dbReference type="InterPro" id="IPR018517">
    <property type="entry name" value="tRNA_hU_synthase_CS"/>
</dbReference>
<dbReference type="SUPFAM" id="SSF51395">
    <property type="entry name" value="FMN-linked oxidoreductases"/>
    <property type="match status" value="1"/>
</dbReference>
<dbReference type="GO" id="GO:0017150">
    <property type="term" value="F:tRNA dihydrouridine synthase activity"/>
    <property type="evidence" value="ECO:0007669"/>
    <property type="project" value="InterPro"/>
</dbReference>
<dbReference type="AlphaFoldDB" id="A0AAD5T999"/>
<comment type="cofactor">
    <cofactor evidence="1 9 11">
        <name>FMN</name>
        <dbReference type="ChEBI" id="CHEBI:58210"/>
    </cofactor>
</comment>
<dbReference type="InterPro" id="IPR013785">
    <property type="entry name" value="Aldolase_TIM"/>
</dbReference>
<feature type="binding site" evidence="11">
    <location>
        <position position="30"/>
    </location>
    <ligand>
        <name>FMN</name>
        <dbReference type="ChEBI" id="CHEBI:58210"/>
    </ligand>
</feature>
<evidence type="ECO:0000256" key="1">
    <source>
        <dbReference type="ARBA" id="ARBA00001917"/>
    </source>
</evidence>
<organism evidence="13 14">
    <name type="scientific">Physocladia obscura</name>
    <dbReference type="NCBI Taxonomy" id="109957"/>
    <lineage>
        <taxon>Eukaryota</taxon>
        <taxon>Fungi</taxon>
        <taxon>Fungi incertae sedis</taxon>
        <taxon>Chytridiomycota</taxon>
        <taxon>Chytridiomycota incertae sedis</taxon>
        <taxon>Chytridiomycetes</taxon>
        <taxon>Chytridiales</taxon>
        <taxon>Chytriomycetaceae</taxon>
        <taxon>Physocladia</taxon>
    </lineage>
</organism>
<dbReference type="Proteomes" id="UP001211907">
    <property type="component" value="Unassembled WGS sequence"/>
</dbReference>
<keyword evidence="4" id="KW-0507">mRNA processing</keyword>
<sequence length="294" mass="32320">MILSDVFKHSEISRASEFRTNDADDPVVVQFAASNSQDLADAAVLVAPHCSAVDLNCGCPQKWAMHEGIGSALMEKPEQVSNMVRTVKEKVKLSGITLADGITPPSTSIKIRVHDDIRRTIDYVKLAEAAGVDWITVHGRTSKQRSASVKVNLDAIKTIKEQASVPIFANGDIFTREDADKTVRYTGVDGVMSARGLLENPALFAGFKTTPVHALEAYTRLAIGYGTNFFIMHHHLMMMTDKSMTKTEKKLFNCLPSSAAVVQYLDVNYGIEFSSRPNWPWVRSGNGEFLVGLE</sequence>